<dbReference type="GO" id="GO:0005737">
    <property type="term" value="C:cytoplasm"/>
    <property type="evidence" value="ECO:0007669"/>
    <property type="project" value="TreeGrafter"/>
</dbReference>
<dbReference type="Pfam" id="PF01784">
    <property type="entry name" value="DUF34_NIF3"/>
    <property type="match status" value="1"/>
</dbReference>
<dbReference type="AlphaFoldDB" id="A0A2S8AAD8"/>
<dbReference type="EMBL" id="PSZM01000040">
    <property type="protein sequence ID" value="PQL91558.1"/>
    <property type="molecule type" value="Genomic_DNA"/>
</dbReference>
<evidence type="ECO:0000256" key="1">
    <source>
        <dbReference type="ARBA" id="ARBA00006964"/>
    </source>
</evidence>
<gene>
    <name evidence="7" type="ORF">C4S77_07030</name>
</gene>
<feature type="binding site" evidence="6">
    <location>
        <position position="327"/>
    </location>
    <ligand>
        <name>a divalent metal cation</name>
        <dbReference type="ChEBI" id="CHEBI:60240"/>
        <label>1</label>
    </ligand>
</feature>
<dbReference type="PANTHER" id="PTHR13799">
    <property type="entry name" value="NGG1 INTERACTING FACTOR 3"/>
    <property type="match status" value="1"/>
</dbReference>
<feature type="binding site" evidence="6">
    <location>
        <position position="331"/>
    </location>
    <ligand>
        <name>a divalent metal cation</name>
        <dbReference type="ChEBI" id="CHEBI:60240"/>
        <label>1</label>
    </ligand>
</feature>
<dbReference type="FunFam" id="3.40.1390.30:FF:000001">
    <property type="entry name" value="GTP cyclohydrolase 1 type 2"/>
    <property type="match status" value="1"/>
</dbReference>
<evidence type="ECO:0000313" key="8">
    <source>
        <dbReference type="Proteomes" id="UP000238042"/>
    </source>
</evidence>
<reference evidence="7 8" key="1">
    <citation type="submission" date="2018-02" db="EMBL/GenBank/DDBJ databases">
        <title>Genome sequences of Apibacter spp., gut symbionts of Asian honey bees.</title>
        <authorList>
            <person name="Kwong W.K."/>
            <person name="Steele M.I."/>
            <person name="Moran N.A."/>
        </authorList>
    </citation>
    <scope>NUCLEOTIDE SEQUENCE [LARGE SCALE GENOMIC DNA]</scope>
    <source>
        <strain evidence="8">wkB301</strain>
    </source>
</reference>
<dbReference type="PANTHER" id="PTHR13799:SF14">
    <property type="entry name" value="GTP CYCLOHYDROLASE 1 TYPE 2 HOMOLOG"/>
    <property type="match status" value="1"/>
</dbReference>
<dbReference type="InterPro" id="IPR017221">
    <property type="entry name" value="DUF34/NIF3_bac"/>
</dbReference>
<protein>
    <recommendedName>
        <fullName evidence="3 5">GTP cyclohydrolase 1 type 2 homolog</fullName>
    </recommendedName>
</protein>
<dbReference type="RefSeq" id="WP_105246959.1">
    <property type="nucleotide sequence ID" value="NZ_PSZM01000040.1"/>
</dbReference>
<feature type="binding site" evidence="6">
    <location>
        <position position="103"/>
    </location>
    <ligand>
        <name>a divalent metal cation</name>
        <dbReference type="ChEBI" id="CHEBI:60240"/>
        <label>1</label>
    </ligand>
</feature>
<organism evidence="7 8">
    <name type="scientific">Apibacter adventoris</name>
    <dbReference type="NCBI Taxonomy" id="1679466"/>
    <lineage>
        <taxon>Bacteria</taxon>
        <taxon>Pseudomonadati</taxon>
        <taxon>Bacteroidota</taxon>
        <taxon>Flavobacteriia</taxon>
        <taxon>Flavobacteriales</taxon>
        <taxon>Weeksellaceae</taxon>
        <taxon>Apibacter</taxon>
    </lineage>
</organism>
<accession>A0A2S8AAD8</accession>
<keyword evidence="8" id="KW-1185">Reference proteome</keyword>
<dbReference type="Gene3D" id="3.30.70.120">
    <property type="match status" value="1"/>
</dbReference>
<evidence type="ECO:0000313" key="7">
    <source>
        <dbReference type="EMBL" id="PQL91558.1"/>
    </source>
</evidence>
<evidence type="ECO:0000256" key="5">
    <source>
        <dbReference type="PIRNR" id="PIRNR037489"/>
    </source>
</evidence>
<comment type="caution">
    <text evidence="7">The sequence shown here is derived from an EMBL/GenBank/DDBJ whole genome shotgun (WGS) entry which is preliminary data.</text>
</comment>
<dbReference type="InterPro" id="IPR002678">
    <property type="entry name" value="DUF34/NIF3"/>
</dbReference>
<evidence type="ECO:0000256" key="2">
    <source>
        <dbReference type="ARBA" id="ARBA00011643"/>
    </source>
</evidence>
<keyword evidence="4 5" id="KW-0479">Metal-binding</keyword>
<comment type="subunit">
    <text evidence="2">Homohexamer.</text>
</comment>
<proteinExistence type="inferred from homology"/>
<dbReference type="SUPFAM" id="SSF102705">
    <property type="entry name" value="NIF3 (NGG1p interacting factor 3)-like"/>
    <property type="match status" value="1"/>
</dbReference>
<evidence type="ECO:0000256" key="4">
    <source>
        <dbReference type="ARBA" id="ARBA00022723"/>
    </source>
</evidence>
<comment type="similarity">
    <text evidence="1 5">Belongs to the GTP cyclohydrolase I type 2/NIF3 family.</text>
</comment>
<evidence type="ECO:0000256" key="3">
    <source>
        <dbReference type="ARBA" id="ARBA00022112"/>
    </source>
</evidence>
<dbReference type="PIRSF" id="PIRSF037489">
    <property type="entry name" value="UCP037489_NIF3_YqfO"/>
    <property type="match status" value="1"/>
</dbReference>
<dbReference type="InterPro" id="IPR036069">
    <property type="entry name" value="DUF34/NIF3_sf"/>
</dbReference>
<evidence type="ECO:0000256" key="6">
    <source>
        <dbReference type="PIRSR" id="PIRSR602678-1"/>
    </source>
</evidence>
<dbReference type="Gene3D" id="3.40.1390.30">
    <property type="entry name" value="NIF3 (NGG1p interacting factor 3)-like"/>
    <property type="match status" value="1"/>
</dbReference>
<dbReference type="Proteomes" id="UP000238042">
    <property type="component" value="Unassembled WGS sequence"/>
</dbReference>
<feature type="binding site" evidence="6">
    <location>
        <position position="65"/>
    </location>
    <ligand>
        <name>a divalent metal cation</name>
        <dbReference type="ChEBI" id="CHEBI:60240"/>
        <label>1</label>
    </ligand>
</feature>
<dbReference type="GO" id="GO:0046872">
    <property type="term" value="F:metal ion binding"/>
    <property type="evidence" value="ECO:0007669"/>
    <property type="project" value="UniProtKB-UniRule"/>
</dbReference>
<dbReference type="InterPro" id="IPR015867">
    <property type="entry name" value="N-reg_PII/ATP_PRibTrfase_C"/>
</dbReference>
<dbReference type="OrthoDB" id="9792792at2"/>
<sequence length="365" mass="41213">MKVGKIALMLDKWVPESNAESFDNVGLLVGNVDEELTGILVTLDCLEEVIEEAIHKKCNMIITFHPIIFSGLKSFTCNNYVEKAVAKAIKHDIAIYAIHTNLDIAKEGVNFEIGNRLNLKNLRPLISKKQCIKKLHTYVPFVHFSSIQQALFKAGAGEIGNYKNCSFRMDGRGTFLPTQNANPYLGNINNLEEVEEALLSVIFEDYKLPDVLQALKKSHPYEEVAYEVYTLDNENQDLGMGRIGELEQEISEEEFLLKLKNNFLTPCIRHTVLRNKPIKKVAVLGGSGSFAIKNAISQEADTFVTADITYHKFFQAEGKILLIDIGHYESEQYTKNLIYNYLTGNIGSLPIYISEYNTNPVNYFI</sequence>
<dbReference type="NCBIfam" id="TIGR00486">
    <property type="entry name" value="YbgI_SA1388"/>
    <property type="match status" value="1"/>
</dbReference>
<name>A0A2S8AAD8_9FLAO</name>